<evidence type="ECO:0000256" key="7">
    <source>
        <dbReference type="ARBA" id="ARBA00022927"/>
    </source>
</evidence>
<evidence type="ECO:0000256" key="5">
    <source>
        <dbReference type="ARBA" id="ARBA00022519"/>
    </source>
</evidence>
<dbReference type="InterPro" id="IPR006260">
    <property type="entry name" value="TonB/TolA_C"/>
</dbReference>
<comment type="similarity">
    <text evidence="2">Belongs to the TonB family.</text>
</comment>
<keyword evidence="4" id="KW-1003">Cell membrane</keyword>
<feature type="transmembrane region" description="Helical" evidence="10">
    <location>
        <begin position="12"/>
        <end position="31"/>
    </location>
</feature>
<feature type="domain" description="TonB C-terminal" evidence="11">
    <location>
        <begin position="125"/>
        <end position="213"/>
    </location>
</feature>
<comment type="caution">
    <text evidence="12">The sequence shown here is derived from an EMBL/GenBank/DDBJ whole genome shotgun (WGS) entry which is preliminary data.</text>
</comment>
<keyword evidence="8 10" id="KW-1133">Transmembrane helix</keyword>
<accession>A0ABY2TKX3</accession>
<sequence length="213" mass="24864">MKNLFLNHKYQAFYLSFLIFLPVFFLIFNSADFFKVKFKNEEIFTLSMKQFTQINPAPTQENKIVEKTTPKINKIQPKPIKKDTKRIKKIEQKPITTESKPTTNQITKNPSPQITQLIQGKDKHPLLEEIQKAIQKAQNYPRQAQRMGMQGVVKVEFLWKENKTLAELKIIQSSGYSLLDKNALESIRKASINFPYYKNDLRIILPIVYSLKG</sequence>
<evidence type="ECO:0000313" key="13">
    <source>
        <dbReference type="Proteomes" id="UP000309584"/>
    </source>
</evidence>
<dbReference type="PROSITE" id="PS52015">
    <property type="entry name" value="TONB_CTD"/>
    <property type="match status" value="1"/>
</dbReference>
<evidence type="ECO:0000256" key="2">
    <source>
        <dbReference type="ARBA" id="ARBA00006555"/>
    </source>
</evidence>
<evidence type="ECO:0000256" key="4">
    <source>
        <dbReference type="ARBA" id="ARBA00022475"/>
    </source>
</evidence>
<evidence type="ECO:0000256" key="10">
    <source>
        <dbReference type="SAM" id="Phobius"/>
    </source>
</evidence>
<dbReference type="PANTHER" id="PTHR33446:SF2">
    <property type="entry name" value="PROTEIN TONB"/>
    <property type="match status" value="1"/>
</dbReference>
<dbReference type="NCBIfam" id="TIGR01352">
    <property type="entry name" value="tonB_Cterm"/>
    <property type="match status" value="1"/>
</dbReference>
<reference evidence="12 13" key="1">
    <citation type="submission" date="2018-05" db="EMBL/GenBank/DDBJ databases">
        <title>Novel Campyloabacter and Helicobacter Species and Strains.</title>
        <authorList>
            <person name="Mannion A.J."/>
            <person name="Shen Z."/>
            <person name="Fox J.G."/>
        </authorList>
    </citation>
    <scope>NUCLEOTIDE SEQUENCE [LARGE SCALE GENOMIC DNA]</scope>
    <source>
        <strain evidence="13">MIT10-5678</strain>
    </source>
</reference>
<dbReference type="InterPro" id="IPR037682">
    <property type="entry name" value="TonB_C"/>
</dbReference>
<keyword evidence="5" id="KW-0997">Cell inner membrane</keyword>
<gene>
    <name evidence="12" type="ORF">CQA75_00560</name>
</gene>
<evidence type="ECO:0000259" key="11">
    <source>
        <dbReference type="PROSITE" id="PS52015"/>
    </source>
</evidence>
<evidence type="ECO:0000256" key="9">
    <source>
        <dbReference type="ARBA" id="ARBA00023136"/>
    </source>
</evidence>
<dbReference type="EMBL" id="NXLY01000001">
    <property type="protein sequence ID" value="TKX34769.1"/>
    <property type="molecule type" value="Genomic_DNA"/>
</dbReference>
<dbReference type="RefSeq" id="WP_137623112.1">
    <property type="nucleotide sequence ID" value="NZ_NXLY01000001.1"/>
</dbReference>
<keyword evidence="9 10" id="KW-0472">Membrane</keyword>
<evidence type="ECO:0000256" key="3">
    <source>
        <dbReference type="ARBA" id="ARBA00022448"/>
    </source>
</evidence>
<keyword evidence="13" id="KW-1185">Reference proteome</keyword>
<comment type="subcellular location">
    <subcellularLocation>
        <location evidence="1">Cell inner membrane</location>
        <topology evidence="1">Single-pass membrane protein</topology>
        <orientation evidence="1">Periplasmic side</orientation>
    </subcellularLocation>
</comment>
<dbReference type="PANTHER" id="PTHR33446">
    <property type="entry name" value="PROTEIN TONB-RELATED"/>
    <property type="match status" value="1"/>
</dbReference>
<dbReference type="SUPFAM" id="SSF74653">
    <property type="entry name" value="TolA/TonB C-terminal domain"/>
    <property type="match status" value="1"/>
</dbReference>
<evidence type="ECO:0000256" key="6">
    <source>
        <dbReference type="ARBA" id="ARBA00022692"/>
    </source>
</evidence>
<proteinExistence type="inferred from homology"/>
<protein>
    <submittedName>
        <fullName evidence="12">Energy transducer TonB</fullName>
    </submittedName>
</protein>
<dbReference type="Proteomes" id="UP000309584">
    <property type="component" value="Unassembled WGS sequence"/>
</dbReference>
<evidence type="ECO:0000313" key="12">
    <source>
        <dbReference type="EMBL" id="TKX34769.1"/>
    </source>
</evidence>
<dbReference type="InterPro" id="IPR051045">
    <property type="entry name" value="TonB-dependent_transducer"/>
</dbReference>
<keyword evidence="6 10" id="KW-0812">Transmembrane</keyword>
<keyword evidence="7" id="KW-0653">Protein transport</keyword>
<keyword evidence="3" id="KW-0813">Transport</keyword>
<evidence type="ECO:0000256" key="1">
    <source>
        <dbReference type="ARBA" id="ARBA00004383"/>
    </source>
</evidence>
<evidence type="ECO:0000256" key="8">
    <source>
        <dbReference type="ARBA" id="ARBA00022989"/>
    </source>
</evidence>
<dbReference type="Gene3D" id="3.30.1150.10">
    <property type="match status" value="1"/>
</dbReference>
<organism evidence="12 13">
    <name type="scientific">Campylobacter taeniopygiae</name>
    <dbReference type="NCBI Taxonomy" id="2510188"/>
    <lineage>
        <taxon>Bacteria</taxon>
        <taxon>Pseudomonadati</taxon>
        <taxon>Campylobacterota</taxon>
        <taxon>Epsilonproteobacteria</taxon>
        <taxon>Campylobacterales</taxon>
        <taxon>Campylobacteraceae</taxon>
        <taxon>Campylobacter</taxon>
    </lineage>
</organism>
<dbReference type="Pfam" id="PF03544">
    <property type="entry name" value="TonB_C"/>
    <property type="match status" value="1"/>
</dbReference>
<name>A0ABY2TKX3_9BACT</name>